<reference evidence="10 11" key="1">
    <citation type="submission" date="2020-08" db="EMBL/GenBank/DDBJ databases">
        <authorList>
            <person name="Hejnol A."/>
        </authorList>
    </citation>
    <scope>NUCLEOTIDE SEQUENCE [LARGE SCALE GENOMIC DNA]</scope>
</reference>
<dbReference type="Pfam" id="PF13532">
    <property type="entry name" value="2OG-FeII_Oxy_2"/>
    <property type="match status" value="1"/>
</dbReference>
<dbReference type="InterPro" id="IPR037151">
    <property type="entry name" value="AlkB-like_sf"/>
</dbReference>
<organism evidence="10 11">
    <name type="scientific">Dimorphilus gyrociliatus</name>
    <dbReference type="NCBI Taxonomy" id="2664684"/>
    <lineage>
        <taxon>Eukaryota</taxon>
        <taxon>Metazoa</taxon>
        <taxon>Spiralia</taxon>
        <taxon>Lophotrochozoa</taxon>
        <taxon>Annelida</taxon>
        <taxon>Polychaeta</taxon>
        <taxon>Polychaeta incertae sedis</taxon>
        <taxon>Dinophilidae</taxon>
        <taxon>Dimorphilus</taxon>
    </lineage>
</organism>
<dbReference type="GO" id="GO:0051213">
    <property type="term" value="F:dioxygenase activity"/>
    <property type="evidence" value="ECO:0007669"/>
    <property type="project" value="UniProtKB-KW"/>
</dbReference>
<dbReference type="OrthoDB" id="412814at2759"/>
<evidence type="ECO:0000256" key="1">
    <source>
        <dbReference type="ARBA" id="ARBA00001954"/>
    </source>
</evidence>
<dbReference type="GO" id="GO:0005634">
    <property type="term" value="C:nucleus"/>
    <property type="evidence" value="ECO:0007669"/>
    <property type="project" value="UniProtKB-SubCell"/>
</dbReference>
<dbReference type="EMBL" id="CAJFCJ010000009">
    <property type="protein sequence ID" value="CAD5118476.1"/>
    <property type="molecule type" value="Genomic_DNA"/>
</dbReference>
<evidence type="ECO:0000256" key="8">
    <source>
        <dbReference type="ARBA" id="ARBA00023242"/>
    </source>
</evidence>
<comment type="similarity">
    <text evidence="3">Belongs to the alkB family.</text>
</comment>
<comment type="cofactor">
    <cofactor evidence="1">
        <name>Fe(2+)</name>
        <dbReference type="ChEBI" id="CHEBI:29033"/>
    </cofactor>
</comment>
<dbReference type="InterPro" id="IPR032862">
    <property type="entry name" value="ALKBH6"/>
</dbReference>
<proteinExistence type="inferred from homology"/>
<evidence type="ECO:0000313" key="11">
    <source>
        <dbReference type="Proteomes" id="UP000549394"/>
    </source>
</evidence>
<comment type="caution">
    <text evidence="10">The sequence shown here is derived from an EMBL/GenBank/DDBJ whole genome shotgun (WGS) entry which is preliminary data.</text>
</comment>
<dbReference type="GO" id="GO:0046872">
    <property type="term" value="F:metal ion binding"/>
    <property type="evidence" value="ECO:0007669"/>
    <property type="project" value="UniProtKB-KW"/>
</dbReference>
<feature type="domain" description="Fe2OG dioxygenase" evidence="9">
    <location>
        <begin position="100"/>
        <end position="202"/>
    </location>
</feature>
<dbReference type="Gene3D" id="2.60.120.590">
    <property type="entry name" value="Alpha-ketoglutarate-dependent dioxygenase AlkB-like"/>
    <property type="match status" value="1"/>
</dbReference>
<keyword evidence="5" id="KW-0223">Dioxygenase</keyword>
<dbReference type="PROSITE" id="PS51471">
    <property type="entry name" value="FE2OG_OXY"/>
    <property type="match status" value="1"/>
</dbReference>
<name>A0A7I8VQ86_9ANNE</name>
<accession>A0A7I8VQ86</accession>
<evidence type="ECO:0000256" key="7">
    <source>
        <dbReference type="ARBA" id="ARBA00023004"/>
    </source>
</evidence>
<gene>
    <name evidence="10" type="ORF">DGYR_LOCUS6849</name>
</gene>
<keyword evidence="6" id="KW-0560">Oxidoreductase</keyword>
<dbReference type="InterPro" id="IPR005123">
    <property type="entry name" value="Oxoglu/Fe-dep_dioxygenase_dom"/>
</dbReference>
<dbReference type="InterPro" id="IPR027450">
    <property type="entry name" value="AlkB-like"/>
</dbReference>
<dbReference type="SUPFAM" id="SSF51197">
    <property type="entry name" value="Clavaminate synthase-like"/>
    <property type="match status" value="1"/>
</dbReference>
<evidence type="ECO:0000256" key="5">
    <source>
        <dbReference type="ARBA" id="ARBA00022964"/>
    </source>
</evidence>
<dbReference type="Proteomes" id="UP000549394">
    <property type="component" value="Unassembled WGS sequence"/>
</dbReference>
<evidence type="ECO:0000259" key="9">
    <source>
        <dbReference type="PROSITE" id="PS51471"/>
    </source>
</evidence>
<keyword evidence="8" id="KW-0539">Nucleus</keyword>
<protein>
    <submittedName>
        <fullName evidence="10">DgyrCDS7178</fullName>
    </submittedName>
</protein>
<comment type="subcellular location">
    <subcellularLocation>
        <location evidence="2">Nucleus</location>
    </subcellularLocation>
</comment>
<keyword evidence="4" id="KW-0479">Metal-binding</keyword>
<keyword evidence="7" id="KW-0408">Iron</keyword>
<dbReference type="PANTHER" id="PTHR46030">
    <property type="entry name" value="ALPHA-KETOGLUTARATE-DEPENDENT DIOXYGENASE ALKB HOMOLOG 6"/>
    <property type="match status" value="1"/>
</dbReference>
<dbReference type="PANTHER" id="PTHR46030:SF1">
    <property type="entry name" value="ALPHA-KETOGLUTARATE-DEPENDENT DIOXYGENASE ALKB HOMOLOG 6"/>
    <property type="match status" value="1"/>
</dbReference>
<evidence type="ECO:0000256" key="6">
    <source>
        <dbReference type="ARBA" id="ARBA00023002"/>
    </source>
</evidence>
<evidence type="ECO:0000256" key="4">
    <source>
        <dbReference type="ARBA" id="ARBA00022723"/>
    </source>
</evidence>
<evidence type="ECO:0000256" key="2">
    <source>
        <dbReference type="ARBA" id="ARBA00004123"/>
    </source>
</evidence>
<dbReference type="AlphaFoldDB" id="A0A7I8VQ86"/>
<evidence type="ECO:0000313" key="10">
    <source>
        <dbReference type="EMBL" id="CAD5118476.1"/>
    </source>
</evidence>
<sequence length="202" mass="23277">MAENGQKSAEKEFSLEEFRLKSAPDTIYYIPNFISEDEEEFLLRKVNNVPKPKWTQLSHRRLQNWGGLPHEKGMVTENIPDWLTTYMEKIAGCGAFNNLKPNHVLVNEYTAGQGIMPHLDGSLYWPTVSTISLGSHTLLDFYQPLNEGVECETESSQFEERHFLSIFVQPRSLILVKDDMYNKYLHGIKENCEDIITDKTCS</sequence>
<evidence type="ECO:0000256" key="3">
    <source>
        <dbReference type="ARBA" id="ARBA00007879"/>
    </source>
</evidence>
<keyword evidence="11" id="KW-1185">Reference proteome</keyword>